<dbReference type="GO" id="GO:0005576">
    <property type="term" value="C:extracellular region"/>
    <property type="evidence" value="ECO:0007669"/>
    <property type="project" value="InterPro"/>
</dbReference>
<evidence type="ECO:0000313" key="6">
    <source>
        <dbReference type="Proteomes" id="UP000054481"/>
    </source>
</evidence>
<evidence type="ECO:0008006" key="7">
    <source>
        <dbReference type="Google" id="ProtNLM"/>
    </source>
</evidence>
<dbReference type="PANTHER" id="PTHR42341:SF1">
    <property type="entry name" value="HYDROPHOBIN"/>
    <property type="match status" value="1"/>
</dbReference>
<keyword evidence="6" id="KW-1185">Reference proteome</keyword>
<evidence type="ECO:0000256" key="4">
    <source>
        <dbReference type="SAM" id="SignalP"/>
    </source>
</evidence>
<comment type="subcellular location">
    <subcellularLocation>
        <location evidence="1">Cell envelope</location>
    </subcellularLocation>
</comment>
<dbReference type="OrthoDB" id="4500971at2759"/>
<dbReference type="Pfam" id="PF06766">
    <property type="entry name" value="Hydrophobin_2"/>
    <property type="match status" value="1"/>
</dbReference>
<gene>
    <name evidence="5" type="ORF">HIM_08383</name>
</gene>
<dbReference type="AlphaFoldDB" id="A0A0F7ZH93"/>
<name>A0A0F7ZH93_9HYPO</name>
<dbReference type="PANTHER" id="PTHR42341">
    <property type="entry name" value="HYDROPHOBIN"/>
    <property type="match status" value="1"/>
</dbReference>
<evidence type="ECO:0000256" key="3">
    <source>
        <dbReference type="ARBA" id="ARBA00023157"/>
    </source>
</evidence>
<dbReference type="Gene3D" id="3.20.120.10">
    <property type="entry name" value="Hydrophobin"/>
    <property type="match status" value="1"/>
</dbReference>
<dbReference type="InterPro" id="IPR010636">
    <property type="entry name" value="Class_II_hydrophobin"/>
</dbReference>
<feature type="chain" id="PRO_5002525747" description="Hydrophobin" evidence="4">
    <location>
        <begin position="17"/>
        <end position="92"/>
    </location>
</feature>
<organism evidence="5 6">
    <name type="scientific">Hirsutella minnesotensis 3608</name>
    <dbReference type="NCBI Taxonomy" id="1043627"/>
    <lineage>
        <taxon>Eukaryota</taxon>
        <taxon>Fungi</taxon>
        <taxon>Dikarya</taxon>
        <taxon>Ascomycota</taxon>
        <taxon>Pezizomycotina</taxon>
        <taxon>Sordariomycetes</taxon>
        <taxon>Hypocreomycetidae</taxon>
        <taxon>Hypocreales</taxon>
        <taxon>Ophiocordycipitaceae</taxon>
        <taxon>Hirsutella</taxon>
    </lineage>
</organism>
<dbReference type="EMBL" id="KQ030550">
    <property type="protein sequence ID" value="KJZ72241.1"/>
    <property type="molecule type" value="Genomic_DNA"/>
</dbReference>
<dbReference type="Proteomes" id="UP000054481">
    <property type="component" value="Unassembled WGS sequence"/>
</dbReference>
<dbReference type="InterPro" id="IPR036686">
    <property type="entry name" value="Class_II_Hydrophobin_sf"/>
</dbReference>
<feature type="signal peptide" evidence="4">
    <location>
        <begin position="1"/>
        <end position="16"/>
    </location>
</feature>
<dbReference type="SUPFAM" id="SSF101751">
    <property type="entry name" value="Hydrophobin II, HfbII"/>
    <property type="match status" value="1"/>
</dbReference>
<evidence type="ECO:0000313" key="5">
    <source>
        <dbReference type="EMBL" id="KJZ72241.1"/>
    </source>
</evidence>
<reference evidence="5 6" key="1">
    <citation type="journal article" date="2014" name="Genome Biol. Evol.">
        <title>Comparative genomics and transcriptomics analyses reveal divergent lifestyle features of nematode endoparasitic fungus Hirsutella minnesotensis.</title>
        <authorList>
            <person name="Lai Y."/>
            <person name="Liu K."/>
            <person name="Zhang X."/>
            <person name="Zhang X."/>
            <person name="Li K."/>
            <person name="Wang N."/>
            <person name="Shu C."/>
            <person name="Wu Y."/>
            <person name="Wang C."/>
            <person name="Bushley K.E."/>
            <person name="Xiang M."/>
            <person name="Liu X."/>
        </authorList>
    </citation>
    <scope>NUCLEOTIDE SEQUENCE [LARGE SCALE GENOMIC DNA]</scope>
    <source>
        <strain evidence="5 6">3608</strain>
    </source>
</reference>
<dbReference type="CDD" id="cd23508">
    <property type="entry name" value="hydrophobin_II"/>
    <property type="match status" value="1"/>
</dbReference>
<evidence type="ECO:0000256" key="2">
    <source>
        <dbReference type="ARBA" id="ARBA00009576"/>
    </source>
</evidence>
<evidence type="ECO:0000256" key="1">
    <source>
        <dbReference type="ARBA" id="ARBA00004196"/>
    </source>
</evidence>
<accession>A0A0F7ZH93</accession>
<proteinExistence type="inferred from homology"/>
<protein>
    <recommendedName>
        <fullName evidence="7">Hydrophobin</fullName>
    </recommendedName>
</protein>
<sequence length="92" mass="9406">MQFIVIASAIMATADAARNGNTSPPCNSGLLYSSVQCCKTSVLGLASLDCKPASRAFSGLTDFKTICSVGRSLQCCSILVAGIGLLCQDVAV</sequence>
<keyword evidence="4" id="KW-0732">Signal</keyword>
<keyword evidence="3" id="KW-1015">Disulfide bond</keyword>
<comment type="similarity">
    <text evidence="2">Belongs to the cerato-ulmin hydrophobin family.</text>
</comment>